<gene>
    <name evidence="10" type="ORF">LSALG_LOCUS23774</name>
</gene>
<feature type="transmembrane region" description="Helical" evidence="8">
    <location>
        <begin position="385"/>
        <end position="407"/>
    </location>
</feature>
<evidence type="ECO:0000313" key="10">
    <source>
        <dbReference type="EMBL" id="CAI9284231.1"/>
    </source>
</evidence>
<keyword evidence="3" id="KW-0677">Repeat</keyword>
<feature type="repeat" description="ANK" evidence="7">
    <location>
        <begin position="47"/>
        <end position="70"/>
    </location>
</feature>
<dbReference type="Proteomes" id="UP001177003">
    <property type="component" value="Chromosome 5"/>
</dbReference>
<dbReference type="EMBL" id="OX465081">
    <property type="protein sequence ID" value="CAI9284231.1"/>
    <property type="molecule type" value="Genomic_DNA"/>
</dbReference>
<keyword evidence="5 7" id="KW-0040">ANK repeat</keyword>
<reference evidence="10" key="1">
    <citation type="submission" date="2023-04" db="EMBL/GenBank/DDBJ databases">
        <authorList>
            <person name="Vijverberg K."/>
            <person name="Xiong W."/>
            <person name="Schranz E."/>
        </authorList>
    </citation>
    <scope>NUCLEOTIDE SEQUENCE</scope>
</reference>
<proteinExistence type="predicted"/>
<dbReference type="SUPFAM" id="SSF48403">
    <property type="entry name" value="Ankyrin repeat"/>
    <property type="match status" value="1"/>
</dbReference>
<feature type="transmembrane region" description="Helical" evidence="8">
    <location>
        <begin position="357"/>
        <end position="378"/>
    </location>
</feature>
<evidence type="ECO:0000256" key="7">
    <source>
        <dbReference type="PROSITE-ProRule" id="PRU00023"/>
    </source>
</evidence>
<evidence type="ECO:0000256" key="4">
    <source>
        <dbReference type="ARBA" id="ARBA00022989"/>
    </source>
</evidence>
<dbReference type="GO" id="GO:0005886">
    <property type="term" value="C:plasma membrane"/>
    <property type="evidence" value="ECO:0007669"/>
    <property type="project" value="TreeGrafter"/>
</dbReference>
<protein>
    <recommendedName>
        <fullName evidence="9">PGG domain-containing protein</fullName>
    </recommendedName>
</protein>
<name>A0AA36E5W0_LACSI</name>
<keyword evidence="4 8" id="KW-1133">Transmembrane helix</keyword>
<evidence type="ECO:0000256" key="8">
    <source>
        <dbReference type="SAM" id="Phobius"/>
    </source>
</evidence>
<dbReference type="PANTHER" id="PTHR24186:SF37">
    <property type="entry name" value="PGG DOMAIN-CONTAINING PROTEIN"/>
    <property type="match status" value="1"/>
</dbReference>
<accession>A0AA36E5W0</accession>
<feature type="transmembrane region" description="Helical" evidence="8">
    <location>
        <begin position="427"/>
        <end position="449"/>
    </location>
</feature>
<dbReference type="PROSITE" id="PS50297">
    <property type="entry name" value="ANK_REP_REGION"/>
    <property type="match status" value="3"/>
</dbReference>
<evidence type="ECO:0000256" key="5">
    <source>
        <dbReference type="ARBA" id="ARBA00023043"/>
    </source>
</evidence>
<keyword evidence="11" id="KW-1185">Reference proteome</keyword>
<organism evidence="10 11">
    <name type="scientific">Lactuca saligna</name>
    <name type="common">Willowleaf lettuce</name>
    <dbReference type="NCBI Taxonomy" id="75948"/>
    <lineage>
        <taxon>Eukaryota</taxon>
        <taxon>Viridiplantae</taxon>
        <taxon>Streptophyta</taxon>
        <taxon>Embryophyta</taxon>
        <taxon>Tracheophyta</taxon>
        <taxon>Spermatophyta</taxon>
        <taxon>Magnoliopsida</taxon>
        <taxon>eudicotyledons</taxon>
        <taxon>Gunneridae</taxon>
        <taxon>Pentapetalae</taxon>
        <taxon>asterids</taxon>
        <taxon>campanulids</taxon>
        <taxon>Asterales</taxon>
        <taxon>Asteraceae</taxon>
        <taxon>Cichorioideae</taxon>
        <taxon>Cichorieae</taxon>
        <taxon>Lactucinae</taxon>
        <taxon>Lactuca</taxon>
    </lineage>
</organism>
<evidence type="ECO:0000313" key="11">
    <source>
        <dbReference type="Proteomes" id="UP001177003"/>
    </source>
</evidence>
<dbReference type="Gene3D" id="1.25.40.20">
    <property type="entry name" value="Ankyrin repeat-containing domain"/>
    <property type="match status" value="1"/>
</dbReference>
<keyword evidence="2 8" id="KW-0812">Transmembrane</keyword>
<feature type="domain" description="PGG" evidence="9">
    <location>
        <begin position="301"/>
        <end position="405"/>
    </location>
</feature>
<evidence type="ECO:0000259" key="9">
    <source>
        <dbReference type="Pfam" id="PF13962"/>
    </source>
</evidence>
<evidence type="ECO:0000256" key="1">
    <source>
        <dbReference type="ARBA" id="ARBA00004141"/>
    </source>
</evidence>
<dbReference type="PROSITE" id="PS50088">
    <property type="entry name" value="ANK_REPEAT"/>
    <property type="match status" value="3"/>
</dbReference>
<sequence>MATFPQKKVHKMNPNLFDASLTGNVQLLNALLQEDELVLDRIPLSCFSETPLHIAALRGHLDFVKILVRKKPILAMSLDSQRRTPLHLASTEGHVEIVCELLNVMSPEGWRFHDQEGRTALHLAAMNEQLEILKALIQKEPDLGKELQGNGETILHTCITWNRFEAMKLLSELWNDEELAKLTDCNDNTLLHLAVVHKQIQTVTYLLQKPSVRAAGNIVNRHGFTALDVLDHCPQELGALQIRSLLIEANFLRSKDVSHSFRAFQSSTESKSSETVANPESKLKLGCMSRVWNWYLNHNGDWLEKQRGILILAAILVAGTSFYSGLHPPGGTFISSNDGPLGNAVQTEVVMGNSTTFVIHNTIIMVVSMMIALVFLSGISLRNKFCLWVLNLASACILFFTTLTYLQEIAWMSPDSWVNAPTAYMCFAWILLCFLFAFIHTVFFGIWVIKKLLNARTRKRNNI</sequence>
<feature type="repeat" description="ANK" evidence="7">
    <location>
        <begin position="116"/>
        <end position="148"/>
    </location>
</feature>
<evidence type="ECO:0000256" key="6">
    <source>
        <dbReference type="ARBA" id="ARBA00023136"/>
    </source>
</evidence>
<dbReference type="InterPro" id="IPR036770">
    <property type="entry name" value="Ankyrin_rpt-contain_sf"/>
</dbReference>
<dbReference type="InterPro" id="IPR002110">
    <property type="entry name" value="Ankyrin_rpt"/>
</dbReference>
<dbReference type="SMART" id="SM00248">
    <property type="entry name" value="ANK"/>
    <property type="match status" value="6"/>
</dbReference>
<dbReference type="Pfam" id="PF12796">
    <property type="entry name" value="Ank_2"/>
    <property type="match status" value="2"/>
</dbReference>
<feature type="repeat" description="ANK" evidence="7">
    <location>
        <begin position="81"/>
        <end position="103"/>
    </location>
</feature>
<keyword evidence="6 8" id="KW-0472">Membrane</keyword>
<feature type="transmembrane region" description="Helical" evidence="8">
    <location>
        <begin position="308"/>
        <end position="326"/>
    </location>
</feature>
<evidence type="ECO:0000256" key="3">
    <source>
        <dbReference type="ARBA" id="ARBA00022737"/>
    </source>
</evidence>
<evidence type="ECO:0000256" key="2">
    <source>
        <dbReference type="ARBA" id="ARBA00022692"/>
    </source>
</evidence>
<dbReference type="InterPro" id="IPR026961">
    <property type="entry name" value="PGG_dom"/>
</dbReference>
<comment type="subcellular location">
    <subcellularLocation>
        <location evidence="1">Membrane</location>
        <topology evidence="1">Multi-pass membrane protein</topology>
    </subcellularLocation>
</comment>
<dbReference type="AlphaFoldDB" id="A0AA36E5W0"/>
<dbReference type="Pfam" id="PF13962">
    <property type="entry name" value="PGG"/>
    <property type="match status" value="1"/>
</dbReference>
<dbReference type="PANTHER" id="PTHR24186">
    <property type="entry name" value="PROTEIN PHOSPHATASE 1 REGULATORY SUBUNIT"/>
    <property type="match status" value="1"/>
</dbReference>